<feature type="transmembrane region" description="Helical" evidence="1">
    <location>
        <begin position="72"/>
        <end position="94"/>
    </location>
</feature>
<keyword evidence="4" id="KW-1185">Reference proteome</keyword>
<dbReference type="InterPro" id="IPR006860">
    <property type="entry name" value="FecR"/>
</dbReference>
<feature type="domain" description="FecR protein" evidence="2">
    <location>
        <begin position="104"/>
        <end position="195"/>
    </location>
</feature>
<sequence>MEKKKLSKLIDRYISGEATVAEQKIVNDWLDAIGDQSGQPIELSRARKSLAKRRLLDQVNHRKVKRFPSRNWKIAAAIIPLVGLGLVFWLMVFFNTPSAGLMASTGVGEFRELTLSDGTIVTLKPNSKLYYPKAFGESREVKLEGNAFFEVFKDPTKPFSIQFEETSIEVLGTSFEIIGYKESREQQVTVVSGLVSVKYRGQAESFLTKSDQWKVNKQTGEISKRKVAEIDGLDQARAIFEEASMYQVATILSNYFGLEIKFSTEVDMSLSANLDATLHKEVVMQAIGELLKNHQYELIKTSADQYVVR</sequence>
<dbReference type="EMBL" id="JAKZGP010000013">
    <property type="protein sequence ID" value="MCH7409172.1"/>
    <property type="molecule type" value="Genomic_DNA"/>
</dbReference>
<dbReference type="PANTHER" id="PTHR30273:SF2">
    <property type="entry name" value="PROTEIN FECR"/>
    <property type="match status" value="1"/>
</dbReference>
<keyword evidence="1" id="KW-0812">Transmembrane</keyword>
<evidence type="ECO:0000256" key="1">
    <source>
        <dbReference type="SAM" id="Phobius"/>
    </source>
</evidence>
<proteinExistence type="predicted"/>
<keyword evidence="1" id="KW-1133">Transmembrane helix</keyword>
<comment type="caution">
    <text evidence="3">The sequence shown here is derived from an EMBL/GenBank/DDBJ whole genome shotgun (WGS) entry which is preliminary data.</text>
</comment>
<gene>
    <name evidence="3" type="ORF">MM239_07195</name>
</gene>
<dbReference type="RefSeq" id="WP_241347524.1">
    <property type="nucleotide sequence ID" value="NZ_JAKZGP010000013.1"/>
</dbReference>
<organism evidence="3 4">
    <name type="scientific">Belliella filtrata</name>
    <dbReference type="NCBI Taxonomy" id="2923435"/>
    <lineage>
        <taxon>Bacteria</taxon>
        <taxon>Pseudomonadati</taxon>
        <taxon>Bacteroidota</taxon>
        <taxon>Cytophagia</taxon>
        <taxon>Cytophagales</taxon>
        <taxon>Cyclobacteriaceae</taxon>
        <taxon>Belliella</taxon>
    </lineage>
</organism>
<name>A0ABS9UYD4_9BACT</name>
<dbReference type="Proteomes" id="UP001165489">
    <property type="component" value="Unassembled WGS sequence"/>
</dbReference>
<evidence type="ECO:0000313" key="3">
    <source>
        <dbReference type="EMBL" id="MCH7409172.1"/>
    </source>
</evidence>
<dbReference type="Gene3D" id="2.60.120.1440">
    <property type="match status" value="1"/>
</dbReference>
<accession>A0ABS9UYD4</accession>
<evidence type="ECO:0000259" key="2">
    <source>
        <dbReference type="Pfam" id="PF04773"/>
    </source>
</evidence>
<dbReference type="PIRSF" id="PIRSF018266">
    <property type="entry name" value="FecR"/>
    <property type="match status" value="1"/>
</dbReference>
<evidence type="ECO:0000313" key="4">
    <source>
        <dbReference type="Proteomes" id="UP001165489"/>
    </source>
</evidence>
<keyword evidence="1" id="KW-0472">Membrane</keyword>
<dbReference type="Pfam" id="PF04773">
    <property type="entry name" value="FecR"/>
    <property type="match status" value="1"/>
</dbReference>
<dbReference type="PANTHER" id="PTHR30273">
    <property type="entry name" value="PERIPLASMIC SIGNAL SENSOR AND SIGMA FACTOR ACTIVATOR FECR-RELATED"/>
    <property type="match status" value="1"/>
</dbReference>
<reference evidence="3" key="1">
    <citation type="submission" date="2022-03" db="EMBL/GenBank/DDBJ databases">
        <title>De novo assembled genomes of Belliella spp. (Cyclobacteriaceae) strains.</title>
        <authorList>
            <person name="Szabo A."/>
            <person name="Korponai K."/>
            <person name="Felfoldi T."/>
        </authorList>
    </citation>
    <scope>NUCLEOTIDE SEQUENCE</scope>
    <source>
        <strain evidence="3">DSM 111904</strain>
    </source>
</reference>
<protein>
    <submittedName>
        <fullName evidence="3">FecR domain-containing protein</fullName>
    </submittedName>
</protein>
<dbReference type="InterPro" id="IPR012373">
    <property type="entry name" value="Ferrdict_sens_TM"/>
</dbReference>